<keyword evidence="1" id="KW-0812">Transmembrane</keyword>
<evidence type="ECO:0000313" key="2">
    <source>
        <dbReference type="EMBL" id="OAS86950.1"/>
    </source>
</evidence>
<dbReference type="AlphaFoldDB" id="A0A179T0M0"/>
<keyword evidence="1" id="KW-0472">Membrane</keyword>
<dbReference type="EMBL" id="LWSG01000011">
    <property type="protein sequence ID" value="OAS86950.1"/>
    <property type="molecule type" value="Genomic_DNA"/>
</dbReference>
<organism evidence="2 3">
    <name type="scientific">Metabacillus litoralis</name>
    <dbReference type="NCBI Taxonomy" id="152268"/>
    <lineage>
        <taxon>Bacteria</taxon>
        <taxon>Bacillati</taxon>
        <taxon>Bacillota</taxon>
        <taxon>Bacilli</taxon>
        <taxon>Bacillales</taxon>
        <taxon>Bacillaceae</taxon>
        <taxon>Metabacillus</taxon>
    </lineage>
</organism>
<dbReference type="RefSeq" id="WP_066330394.1">
    <property type="nucleotide sequence ID" value="NZ_LWSG01000011.1"/>
</dbReference>
<evidence type="ECO:0000313" key="3">
    <source>
        <dbReference type="Proteomes" id="UP000078534"/>
    </source>
</evidence>
<comment type="caution">
    <text evidence="2">The sequence shown here is derived from an EMBL/GenBank/DDBJ whole genome shotgun (WGS) entry which is preliminary data.</text>
</comment>
<gene>
    <name evidence="2" type="ORF">A6K24_21050</name>
</gene>
<sequence>MMEIRIDTSSLTYTQFLILGVPSVLMEGAAAPAIQLEPGEYGFLQQSGLPANFTFKVTADGLIDYDDTYEGFLDGRGTNTLIVRGFSITLDARSLSHDLLPMVAGADVLSRERTHDLTLVPAMGYGFQPASGIVADFHFGVTVDGQVMVDERYAGFSEVNGSFRSTLIINGYRITIDGRALSHDLLPVSMLGNSDILPRERTNEFTYIPAAGYGFQPAAGIVADFQFHVTTDGKVVVDERYAGFAVGRGRTLTITGYRITIDGRALSHDLLPLNMLGNSDILPREHTNEFTYIPAAGYGFLPAAGIVADFQFKVTVDGQVMVAARYAGFASGTGRTLTIYGYKVTIDGRTLPHDLIPRNMLGNSEVLSRDRRHDLTYIPAGGYGFLPAIDTLADFGFNVNVDGQIFVDPRFADFASAQGRILILGRKRKRTPAQKVEDLCQLIGTKEPILPALAAIWQRRENGEPSRNTFEEELYTVFGSLSSQNQEALAHGFARYSEFRGNNLGDCFFDDQLANELVNRPLEKAEFASKMMHLGLKFAGQQLFNGSGGDMGPGQVRPWTRPPAIGEEVTTPNPRPWITAIRPDGSSTNEFGNTESFIAAPGDSVDWKGYQFAQTCRFETNVSGGIIAHCDRVHPPPGSPGQLFGPGCEGGNYYHILNDCLRIPSQRAGGSIRLRGFNFITPSVKVHLQSRDNPPLTPIILECVVWGDRNRPVHDEQGKVIADLRVFDWVDVPIPSEHPDRPGSPLAPGLYDIWISVKDPSSTPENPIVRESNRLVLRVEPNENVHFLLRSQHGRCIKETPGGGDDEIWWDAFVGHIVPNKIPLDLEGGTAFRVEEISRKPFPREPWEDMDEGESANYNHNIFGPGPFQLNGVVAIAFVGLEVDSEDAASEQLQGFWNAYFEAFKAVAEVTLGLGGPGLVTTLAEILKEAGLVAAKAAVSAAIAILAYIAAITLITMGLWAVWAPADLIALDIFYLDGLTAWEYTDSKKPLPYETKRQFGPVESDDNEVLITVTQRALQKRGNPGEATATWVQENQYDAKHDGEDFASYVLEFRLTRTTV</sequence>
<reference evidence="3" key="1">
    <citation type="submission" date="2016-04" db="EMBL/GenBank/DDBJ databases">
        <authorList>
            <person name="Lyu Z."/>
            <person name="Lyu W."/>
        </authorList>
    </citation>
    <scope>NUCLEOTIDE SEQUENCE [LARGE SCALE GENOMIC DNA]</scope>
    <source>
        <strain evidence="3">C44</strain>
    </source>
</reference>
<protein>
    <submittedName>
        <fullName evidence="2">Uncharacterized protein</fullName>
    </submittedName>
</protein>
<keyword evidence="3" id="KW-1185">Reference proteome</keyword>
<name>A0A179T0M0_9BACI</name>
<evidence type="ECO:0000256" key="1">
    <source>
        <dbReference type="SAM" id="Phobius"/>
    </source>
</evidence>
<keyword evidence="1" id="KW-1133">Transmembrane helix</keyword>
<proteinExistence type="predicted"/>
<accession>A0A179T0M0</accession>
<dbReference type="Proteomes" id="UP000078534">
    <property type="component" value="Unassembled WGS sequence"/>
</dbReference>
<feature type="transmembrane region" description="Helical" evidence="1">
    <location>
        <begin position="937"/>
        <end position="963"/>
    </location>
</feature>